<protein>
    <submittedName>
        <fullName evidence="7">Kinase C delta type-like</fullName>
    </submittedName>
</protein>
<name>A0AAD1TLP3_PELCU</name>
<dbReference type="GO" id="GO:0004674">
    <property type="term" value="F:protein serine/threonine kinase activity"/>
    <property type="evidence" value="ECO:0007669"/>
    <property type="project" value="UniProtKB-KW"/>
</dbReference>
<dbReference type="Proteomes" id="UP001295444">
    <property type="component" value="Chromosome 13"/>
</dbReference>
<dbReference type="SUPFAM" id="SSF56112">
    <property type="entry name" value="Protein kinase-like (PK-like)"/>
    <property type="match status" value="1"/>
</dbReference>
<evidence type="ECO:0000313" key="7">
    <source>
        <dbReference type="EMBL" id="CAH2327758.1"/>
    </source>
</evidence>
<keyword evidence="2" id="KW-0808">Transferase</keyword>
<feature type="domain" description="Protein kinase" evidence="6">
    <location>
        <begin position="1"/>
        <end position="136"/>
    </location>
</feature>
<dbReference type="InterPro" id="IPR000719">
    <property type="entry name" value="Prot_kinase_dom"/>
</dbReference>
<accession>A0AAD1TLP3</accession>
<dbReference type="PANTHER" id="PTHR24351">
    <property type="entry name" value="RIBOSOMAL PROTEIN S6 KINASE"/>
    <property type="match status" value="1"/>
</dbReference>
<dbReference type="EMBL" id="OW240924">
    <property type="protein sequence ID" value="CAH2327758.1"/>
    <property type="molecule type" value="Genomic_DNA"/>
</dbReference>
<proteinExistence type="predicted"/>
<dbReference type="PROSITE" id="PS00108">
    <property type="entry name" value="PROTEIN_KINASE_ST"/>
    <property type="match status" value="1"/>
</dbReference>
<dbReference type="Gene3D" id="1.10.510.10">
    <property type="entry name" value="Transferase(Phosphotransferase) domain 1"/>
    <property type="match status" value="1"/>
</dbReference>
<evidence type="ECO:0000256" key="1">
    <source>
        <dbReference type="ARBA" id="ARBA00022527"/>
    </source>
</evidence>
<dbReference type="InterPro" id="IPR011009">
    <property type="entry name" value="Kinase-like_dom_sf"/>
</dbReference>
<dbReference type="PROSITE" id="PS50011">
    <property type="entry name" value="PROTEIN_KINASE_DOM"/>
    <property type="match status" value="1"/>
</dbReference>
<sequence>MPDLQKNGQVYQPKKHSLKRLMKSEDEQCGLKKQQISYGKQGQKKSVEEIGEIICGIQYLYSHGIIHRDLKPENILLTREGHVKIADFGLAAENILGDKKIRERVGTPVNMAPEVLMNNEYGVHMGNSLLMTRSSY</sequence>
<keyword evidence="3" id="KW-0547">Nucleotide-binding</keyword>
<evidence type="ECO:0000256" key="4">
    <source>
        <dbReference type="ARBA" id="ARBA00022777"/>
    </source>
</evidence>
<gene>
    <name evidence="7" type="ORF">PECUL_23A042097</name>
</gene>
<dbReference type="GO" id="GO:0005524">
    <property type="term" value="F:ATP binding"/>
    <property type="evidence" value="ECO:0007669"/>
    <property type="project" value="UniProtKB-KW"/>
</dbReference>
<keyword evidence="4 7" id="KW-0418">Kinase</keyword>
<evidence type="ECO:0000256" key="3">
    <source>
        <dbReference type="ARBA" id="ARBA00022741"/>
    </source>
</evidence>
<evidence type="ECO:0000313" key="8">
    <source>
        <dbReference type="Proteomes" id="UP001295444"/>
    </source>
</evidence>
<reference evidence="7" key="1">
    <citation type="submission" date="2022-03" db="EMBL/GenBank/DDBJ databases">
        <authorList>
            <person name="Alioto T."/>
            <person name="Alioto T."/>
            <person name="Gomez Garrido J."/>
        </authorList>
    </citation>
    <scope>NUCLEOTIDE SEQUENCE</scope>
</reference>
<evidence type="ECO:0000259" key="6">
    <source>
        <dbReference type="PROSITE" id="PS50011"/>
    </source>
</evidence>
<evidence type="ECO:0000256" key="5">
    <source>
        <dbReference type="ARBA" id="ARBA00022840"/>
    </source>
</evidence>
<dbReference type="SMART" id="SM00220">
    <property type="entry name" value="S_TKc"/>
    <property type="match status" value="1"/>
</dbReference>
<dbReference type="InterPro" id="IPR008271">
    <property type="entry name" value="Ser/Thr_kinase_AS"/>
</dbReference>
<organism evidence="7 8">
    <name type="scientific">Pelobates cultripes</name>
    <name type="common">Western spadefoot toad</name>
    <dbReference type="NCBI Taxonomy" id="61616"/>
    <lineage>
        <taxon>Eukaryota</taxon>
        <taxon>Metazoa</taxon>
        <taxon>Chordata</taxon>
        <taxon>Craniata</taxon>
        <taxon>Vertebrata</taxon>
        <taxon>Euteleostomi</taxon>
        <taxon>Amphibia</taxon>
        <taxon>Batrachia</taxon>
        <taxon>Anura</taxon>
        <taxon>Pelobatoidea</taxon>
        <taxon>Pelobatidae</taxon>
        <taxon>Pelobates</taxon>
    </lineage>
</organism>
<dbReference type="AlphaFoldDB" id="A0AAD1TLP3"/>
<evidence type="ECO:0000256" key="2">
    <source>
        <dbReference type="ARBA" id="ARBA00022679"/>
    </source>
</evidence>
<keyword evidence="8" id="KW-1185">Reference proteome</keyword>
<dbReference type="Pfam" id="PF00069">
    <property type="entry name" value="Pkinase"/>
    <property type="match status" value="1"/>
</dbReference>
<keyword evidence="1" id="KW-0723">Serine/threonine-protein kinase</keyword>
<keyword evidence="5" id="KW-0067">ATP-binding</keyword>